<comment type="similarity">
    <text evidence="1">Belongs to the short-chain dehydrogenases/reductases (SDR) family.</text>
</comment>
<sequence length="326" mass="35519">MKDAFFQCFFIGTPPLTEKNLPDQTGRVLIVTGGYAGCGKELSKILYQKNGTVYLAGRSKDKALAAMAEINTLHPSSDGRLEFLQLDLADLASIKASVQDFLARETRLDVLTNNAGIMTPPKGSLTPTSHELQMGTNCLGPYLLTHLLTPLLQKTAAASPPGSVRVTWAASLATAFSPKGGVTFDDDDPKTNNAASSPKVFGDRHTDYAQSKACNALLAREYQARRGDAAGIVSNAWNPGNLQSELQRHQTFAERVVTKALIYPTVLGAYTELFAGWSEAAGEEGNRGRYIGPWGRFVVLRRDVAGNEVGAKRFWEWCERETGRYQ</sequence>
<accession>A0A4U0Y4Y3</accession>
<keyword evidence="5" id="KW-1185">Reference proteome</keyword>
<dbReference type="STRING" id="329884.A0A4U0Y4Y3"/>
<evidence type="ECO:0008006" key="6">
    <source>
        <dbReference type="Google" id="ProtNLM"/>
    </source>
</evidence>
<dbReference type="EMBL" id="NAJQ01000001">
    <property type="protein sequence ID" value="TKA83936.1"/>
    <property type="molecule type" value="Genomic_DNA"/>
</dbReference>
<dbReference type="SUPFAM" id="SSF51735">
    <property type="entry name" value="NAD(P)-binding Rossmann-fold domains"/>
    <property type="match status" value="1"/>
</dbReference>
<dbReference type="OrthoDB" id="191139at2759"/>
<organism evidence="4 5">
    <name type="scientific">Friedmanniomyces simplex</name>
    <dbReference type="NCBI Taxonomy" id="329884"/>
    <lineage>
        <taxon>Eukaryota</taxon>
        <taxon>Fungi</taxon>
        <taxon>Dikarya</taxon>
        <taxon>Ascomycota</taxon>
        <taxon>Pezizomycotina</taxon>
        <taxon>Dothideomycetes</taxon>
        <taxon>Dothideomycetidae</taxon>
        <taxon>Mycosphaerellales</taxon>
        <taxon>Teratosphaeriaceae</taxon>
        <taxon>Friedmanniomyces</taxon>
    </lineage>
</organism>
<name>A0A4U0Y4Y3_9PEZI</name>
<dbReference type="Pfam" id="PF00106">
    <property type="entry name" value="adh_short"/>
    <property type="match status" value="1"/>
</dbReference>
<dbReference type="InterPro" id="IPR036291">
    <property type="entry name" value="NAD(P)-bd_dom_sf"/>
</dbReference>
<dbReference type="PANTHER" id="PTHR24320:SF236">
    <property type="entry name" value="SHORT-CHAIN DEHYDROGENASE-RELATED"/>
    <property type="match status" value="1"/>
</dbReference>
<keyword evidence="3" id="KW-0560">Oxidoreductase</keyword>
<keyword evidence="2" id="KW-0521">NADP</keyword>
<dbReference type="Proteomes" id="UP000309340">
    <property type="component" value="Unassembled WGS sequence"/>
</dbReference>
<comment type="caution">
    <text evidence="4">The sequence shown here is derived from an EMBL/GenBank/DDBJ whole genome shotgun (WGS) entry which is preliminary data.</text>
</comment>
<dbReference type="InterPro" id="IPR002347">
    <property type="entry name" value="SDR_fam"/>
</dbReference>
<proteinExistence type="inferred from homology"/>
<evidence type="ECO:0000313" key="4">
    <source>
        <dbReference type="EMBL" id="TKA83936.1"/>
    </source>
</evidence>
<evidence type="ECO:0000256" key="3">
    <source>
        <dbReference type="ARBA" id="ARBA00023002"/>
    </source>
</evidence>
<protein>
    <recommendedName>
        <fullName evidence="6">NAD(P)-binding protein</fullName>
    </recommendedName>
</protein>
<evidence type="ECO:0000256" key="2">
    <source>
        <dbReference type="ARBA" id="ARBA00022857"/>
    </source>
</evidence>
<gene>
    <name evidence="4" type="ORF">B0A55_00202</name>
</gene>
<dbReference type="AlphaFoldDB" id="A0A4U0Y4Y3"/>
<evidence type="ECO:0000313" key="5">
    <source>
        <dbReference type="Proteomes" id="UP000309340"/>
    </source>
</evidence>
<dbReference type="Gene3D" id="3.40.50.720">
    <property type="entry name" value="NAD(P)-binding Rossmann-like Domain"/>
    <property type="match status" value="1"/>
</dbReference>
<dbReference type="PRINTS" id="PR00081">
    <property type="entry name" value="GDHRDH"/>
</dbReference>
<evidence type="ECO:0000256" key="1">
    <source>
        <dbReference type="ARBA" id="ARBA00006484"/>
    </source>
</evidence>
<dbReference type="PANTHER" id="PTHR24320">
    <property type="entry name" value="RETINOL DEHYDROGENASE"/>
    <property type="match status" value="1"/>
</dbReference>
<dbReference type="GO" id="GO:0016491">
    <property type="term" value="F:oxidoreductase activity"/>
    <property type="evidence" value="ECO:0007669"/>
    <property type="project" value="UniProtKB-KW"/>
</dbReference>
<reference evidence="4 5" key="1">
    <citation type="submission" date="2017-03" db="EMBL/GenBank/DDBJ databases">
        <title>Genomes of endolithic fungi from Antarctica.</title>
        <authorList>
            <person name="Coleine C."/>
            <person name="Masonjones S."/>
            <person name="Stajich J.E."/>
        </authorList>
    </citation>
    <scope>NUCLEOTIDE SEQUENCE [LARGE SCALE GENOMIC DNA]</scope>
    <source>
        <strain evidence="4 5">CCFEE 5184</strain>
    </source>
</reference>